<keyword evidence="1" id="KW-0812">Transmembrane</keyword>
<keyword evidence="1" id="KW-0472">Membrane</keyword>
<evidence type="ECO:0000313" key="3">
    <source>
        <dbReference type="Proteomes" id="UP000632377"/>
    </source>
</evidence>
<keyword evidence="1" id="KW-1133">Transmembrane helix</keyword>
<sequence length="101" mass="11738">MLSKILYIMFLIILLLASVALTKFLMKKFKLNRWIIAGIAPFVLIIPSLLFENMSAAVWNILSIIFAVMCIMFFEITRTKLEKNEIKGIVNYSNTDYKKKK</sequence>
<feature type="transmembrane region" description="Helical" evidence="1">
    <location>
        <begin position="33"/>
        <end position="51"/>
    </location>
</feature>
<keyword evidence="3" id="KW-1185">Reference proteome</keyword>
<name>A0ABS1T9J1_9CLOT</name>
<dbReference type="RefSeq" id="WP_202748596.1">
    <property type="nucleotide sequence ID" value="NZ_JAESWC010000002.1"/>
</dbReference>
<comment type="caution">
    <text evidence="2">The sequence shown here is derived from an EMBL/GenBank/DDBJ whole genome shotgun (WGS) entry which is preliminary data.</text>
</comment>
<protein>
    <submittedName>
        <fullName evidence="2">Uncharacterized protein</fullName>
    </submittedName>
</protein>
<feature type="transmembrane region" description="Helical" evidence="1">
    <location>
        <begin position="57"/>
        <end position="77"/>
    </location>
</feature>
<gene>
    <name evidence="2" type="ORF">JK636_09605</name>
</gene>
<proteinExistence type="predicted"/>
<feature type="transmembrane region" description="Helical" evidence="1">
    <location>
        <begin position="6"/>
        <end position="26"/>
    </location>
</feature>
<dbReference type="EMBL" id="JAESWC010000002">
    <property type="protein sequence ID" value="MBL4936016.1"/>
    <property type="molecule type" value="Genomic_DNA"/>
</dbReference>
<dbReference type="Proteomes" id="UP000632377">
    <property type="component" value="Unassembled WGS sequence"/>
</dbReference>
<reference evidence="2 3" key="1">
    <citation type="submission" date="2021-01" db="EMBL/GenBank/DDBJ databases">
        <title>Genome public.</title>
        <authorList>
            <person name="Liu C."/>
            <person name="Sun Q."/>
        </authorList>
    </citation>
    <scope>NUCLEOTIDE SEQUENCE [LARGE SCALE GENOMIC DNA]</scope>
    <source>
        <strain evidence="2 3">YIM B02515</strain>
    </source>
</reference>
<evidence type="ECO:0000313" key="2">
    <source>
        <dbReference type="EMBL" id="MBL4936016.1"/>
    </source>
</evidence>
<accession>A0ABS1T9J1</accession>
<organism evidence="2 3">
    <name type="scientific">Clostridium rhizosphaerae</name>
    <dbReference type="NCBI Taxonomy" id="2803861"/>
    <lineage>
        <taxon>Bacteria</taxon>
        <taxon>Bacillati</taxon>
        <taxon>Bacillota</taxon>
        <taxon>Clostridia</taxon>
        <taxon>Eubacteriales</taxon>
        <taxon>Clostridiaceae</taxon>
        <taxon>Clostridium</taxon>
    </lineage>
</organism>
<evidence type="ECO:0000256" key="1">
    <source>
        <dbReference type="SAM" id="Phobius"/>
    </source>
</evidence>